<evidence type="ECO:0000256" key="10">
    <source>
        <dbReference type="RuleBase" id="RU003826"/>
    </source>
</evidence>
<keyword evidence="3 9" id="KW-0479">Metal-binding</keyword>
<comment type="catalytic activity">
    <reaction evidence="7 9 10">
        <text>2-(2-carboxy-4-methylthiazol-5-yl)ethyl phosphate + 4-amino-2-methyl-5-(diphosphooxymethyl)pyrimidine + 2 H(+) = thiamine phosphate + CO2 + diphosphate</text>
        <dbReference type="Rhea" id="RHEA:47848"/>
        <dbReference type="ChEBI" id="CHEBI:15378"/>
        <dbReference type="ChEBI" id="CHEBI:16526"/>
        <dbReference type="ChEBI" id="CHEBI:33019"/>
        <dbReference type="ChEBI" id="CHEBI:37575"/>
        <dbReference type="ChEBI" id="CHEBI:57841"/>
        <dbReference type="ChEBI" id="CHEBI:62890"/>
        <dbReference type="EC" id="2.5.1.3"/>
    </reaction>
</comment>
<feature type="binding site" evidence="9">
    <location>
        <position position="298"/>
    </location>
    <ligand>
        <name>2-[(2R,5Z)-2-carboxy-4-methylthiazol-5(2H)-ylidene]ethyl phosphate</name>
        <dbReference type="ChEBI" id="CHEBI:62899"/>
    </ligand>
</feature>
<keyword evidence="15" id="KW-1185">Reference proteome</keyword>
<feature type="binding site" evidence="9">
    <location>
        <position position="204"/>
    </location>
    <ligand>
        <name>4-amino-2-methyl-5-(diphosphooxymethyl)pyrimidine</name>
        <dbReference type="ChEBI" id="CHEBI:57841"/>
    </ligand>
</feature>
<dbReference type="Proteomes" id="UP000263486">
    <property type="component" value="Unassembled WGS sequence"/>
</dbReference>
<organism evidence="14 15">
    <name type="scientific">Psychrilyobacter piezotolerans</name>
    <dbReference type="NCBI Taxonomy" id="2293438"/>
    <lineage>
        <taxon>Bacteria</taxon>
        <taxon>Fusobacteriati</taxon>
        <taxon>Fusobacteriota</taxon>
        <taxon>Fusobacteriia</taxon>
        <taxon>Fusobacteriales</taxon>
        <taxon>Fusobacteriaceae</taxon>
        <taxon>Psychrilyobacter</taxon>
    </lineage>
</organism>
<dbReference type="InterPro" id="IPR036206">
    <property type="entry name" value="ThiamineP_synth_sf"/>
</dbReference>
<evidence type="ECO:0000259" key="12">
    <source>
        <dbReference type="Pfam" id="PF02581"/>
    </source>
</evidence>
<feature type="binding site" evidence="9">
    <location>
        <position position="224"/>
    </location>
    <ligand>
        <name>Mg(2+)</name>
        <dbReference type="ChEBI" id="CHEBI:18420"/>
    </ligand>
</feature>
<keyword evidence="5 9" id="KW-0784">Thiamine biosynthesis</keyword>
<evidence type="ECO:0000256" key="1">
    <source>
        <dbReference type="ARBA" id="ARBA00005165"/>
    </source>
</evidence>
<dbReference type="RefSeq" id="WP_114643569.1">
    <property type="nucleotide sequence ID" value="NZ_JAACIO010000038.1"/>
</dbReference>
<dbReference type="NCBIfam" id="TIGR00693">
    <property type="entry name" value="thiE"/>
    <property type="match status" value="1"/>
</dbReference>
<evidence type="ECO:0000256" key="11">
    <source>
        <dbReference type="RuleBase" id="RU004253"/>
    </source>
</evidence>
<dbReference type="EMBL" id="QUAJ01000040">
    <property type="protein sequence ID" value="REI39547.1"/>
    <property type="molecule type" value="Genomic_DNA"/>
</dbReference>
<feature type="binding site" evidence="9">
    <location>
        <begin position="318"/>
        <end position="319"/>
    </location>
    <ligand>
        <name>2-[(2R,5Z)-2-carboxy-4-methylthiazol-5(2H)-ylidene]ethyl phosphate</name>
        <dbReference type="ChEBI" id="CHEBI:62899"/>
    </ligand>
</feature>
<dbReference type="PANTHER" id="PTHR20857:SF15">
    <property type="entry name" value="THIAMINE-PHOSPHATE SYNTHASE"/>
    <property type="match status" value="1"/>
</dbReference>
<feature type="binding site" evidence="9">
    <location>
        <begin position="269"/>
        <end position="271"/>
    </location>
    <ligand>
        <name>2-[(2R,5Z)-2-carboxy-4-methylthiazol-5(2H)-ylidene]ethyl phosphate</name>
        <dbReference type="ChEBI" id="CHEBI:62899"/>
    </ligand>
</feature>
<feature type="domain" description="Thiamine phosphate synthase/TenI" evidence="12">
    <location>
        <begin position="142"/>
        <end position="321"/>
    </location>
</feature>
<dbReference type="HAMAP" id="MF_00097">
    <property type="entry name" value="TMP_synthase"/>
    <property type="match status" value="1"/>
</dbReference>
<feature type="binding site" evidence="9">
    <location>
        <position position="205"/>
    </location>
    <ligand>
        <name>Mg(2+)</name>
        <dbReference type="ChEBI" id="CHEBI:18420"/>
    </ligand>
</feature>
<keyword evidence="4 9" id="KW-0460">Magnesium</keyword>
<dbReference type="SUPFAM" id="SSF51391">
    <property type="entry name" value="Thiamin phosphate synthase"/>
    <property type="match status" value="1"/>
</dbReference>
<comment type="cofactor">
    <cofactor evidence="9">
        <name>Mg(2+)</name>
        <dbReference type="ChEBI" id="CHEBI:18420"/>
    </cofactor>
    <text evidence="9">Binds 1 Mg(2+) ion per subunit.</text>
</comment>
<comment type="caution">
    <text evidence="14">The sequence shown here is derived from an EMBL/GenBank/DDBJ whole genome shotgun (WGS) entry which is preliminary data.</text>
</comment>
<evidence type="ECO:0000256" key="9">
    <source>
        <dbReference type="HAMAP-Rule" id="MF_00097"/>
    </source>
</evidence>
<dbReference type="InterPro" id="IPR016229">
    <property type="entry name" value="TMP_synthase_cyanobac_bac"/>
</dbReference>
<evidence type="ECO:0000256" key="3">
    <source>
        <dbReference type="ARBA" id="ARBA00022723"/>
    </source>
</evidence>
<comment type="catalytic activity">
    <reaction evidence="8 9 10">
        <text>2-[(2R,5Z)-2-carboxy-4-methylthiazol-5(2H)-ylidene]ethyl phosphate + 4-amino-2-methyl-5-(diphosphooxymethyl)pyrimidine + 2 H(+) = thiamine phosphate + CO2 + diphosphate</text>
        <dbReference type="Rhea" id="RHEA:47844"/>
        <dbReference type="ChEBI" id="CHEBI:15378"/>
        <dbReference type="ChEBI" id="CHEBI:16526"/>
        <dbReference type="ChEBI" id="CHEBI:33019"/>
        <dbReference type="ChEBI" id="CHEBI:37575"/>
        <dbReference type="ChEBI" id="CHEBI:57841"/>
        <dbReference type="ChEBI" id="CHEBI:62899"/>
        <dbReference type="EC" id="2.5.1.3"/>
    </reaction>
</comment>
<evidence type="ECO:0000256" key="7">
    <source>
        <dbReference type="ARBA" id="ARBA00047851"/>
    </source>
</evidence>
<dbReference type="Pfam" id="PF02581">
    <property type="entry name" value="TMP-TENI"/>
    <property type="match status" value="1"/>
</dbReference>
<accession>A0ABX9KDV6</accession>
<dbReference type="Gene3D" id="3.20.20.70">
    <property type="entry name" value="Aldolase class I"/>
    <property type="match status" value="1"/>
</dbReference>
<dbReference type="PIRSF" id="PIRSF000512">
    <property type="entry name" value="TMP_PPase_Cyanobac_prd"/>
    <property type="match status" value="1"/>
</dbReference>
<dbReference type="InterPro" id="IPR013785">
    <property type="entry name" value="Aldolase_TIM"/>
</dbReference>
<dbReference type="InterPro" id="IPR034291">
    <property type="entry name" value="TMP_synthase"/>
</dbReference>
<evidence type="ECO:0000256" key="6">
    <source>
        <dbReference type="ARBA" id="ARBA00047334"/>
    </source>
</evidence>
<sequence>MKRFRILDANINRACEGIRVLEDISRFNFEDTVSTKELREMRHRVRKLFLPLDHKLLLARDSKKDIGKTISSNSDLDKKEDIKNLIFGNFKRVNEALRTIEEISKIVGEYNISKEIENLRFFSYEIEKNMSKNFKKILPKGIYGITGEKFANGRSNIECVKSMIDGGIKIIQYREKEKSIKEKIGEIIEIRNLCRENDVIFIVNDHVDIAILVDADGVHVGQDDMDIHHVRKLIGGNKIIGKSTHCLEDAEKAVLDGADYIGVGPIFKTTTKEKDPVGLGYLEEVVKNIDIPFVAIGGIKESNIEDVKRLGAASICLVSEIVGAENIEKKIKKLNEIID</sequence>
<protein>
    <recommendedName>
        <fullName evidence="9">Thiamine-phosphate synthase</fullName>
        <shortName evidence="9">TP synthase</shortName>
        <shortName evidence="9">TPS</shortName>
        <ecNumber evidence="9">2.5.1.3</ecNumber>
    </recommendedName>
    <alternativeName>
        <fullName evidence="9">Thiamine-phosphate pyrophosphorylase</fullName>
        <shortName evidence="9">TMP pyrophosphorylase</shortName>
        <shortName evidence="9">TMP-PPase</shortName>
    </alternativeName>
</protein>
<comment type="function">
    <text evidence="9">Condenses 4-methyl-5-(beta-hydroxyethyl)thiazole monophosphate (THZ-P) and 2-methyl-4-amino-5-hydroxymethyl pyrimidine pyrophosphate (HMP-PP) to form thiamine monophosphate (TMP).</text>
</comment>
<evidence type="ECO:0000256" key="4">
    <source>
        <dbReference type="ARBA" id="ARBA00022842"/>
    </source>
</evidence>
<evidence type="ECO:0000256" key="8">
    <source>
        <dbReference type="ARBA" id="ARBA00047883"/>
    </source>
</evidence>
<dbReference type="PANTHER" id="PTHR20857">
    <property type="entry name" value="THIAMINE-PHOSPHATE PYROPHOSPHORYLASE"/>
    <property type="match status" value="1"/>
</dbReference>
<gene>
    <name evidence="9 14" type="primary">thiE</name>
    <name evidence="14" type="ORF">DYH56_14410</name>
</gene>
<comment type="similarity">
    <text evidence="9 10">Belongs to the thiamine-phosphate synthase family.</text>
</comment>
<evidence type="ECO:0000313" key="15">
    <source>
        <dbReference type="Proteomes" id="UP000263486"/>
    </source>
</evidence>
<feature type="binding site" evidence="9">
    <location>
        <begin position="172"/>
        <end position="176"/>
    </location>
    <ligand>
        <name>4-amino-2-methyl-5-(diphosphooxymethyl)pyrimidine</name>
        <dbReference type="ChEBI" id="CHEBI:57841"/>
    </ligand>
</feature>
<dbReference type="InterPro" id="IPR022998">
    <property type="entry name" value="ThiamineP_synth_TenI"/>
</dbReference>
<keyword evidence="2 9" id="KW-0808">Transferase</keyword>
<evidence type="ECO:0000313" key="14">
    <source>
        <dbReference type="EMBL" id="REI39547.1"/>
    </source>
</evidence>
<dbReference type="InterPro" id="IPR041397">
    <property type="entry name" value="ThiD2"/>
</dbReference>
<feature type="domain" description="ThiD2" evidence="13">
    <location>
        <begin position="5"/>
        <end position="129"/>
    </location>
</feature>
<dbReference type="EC" id="2.5.1.3" evidence="9"/>
<proteinExistence type="inferred from homology"/>
<dbReference type="GO" id="GO:0004789">
    <property type="term" value="F:thiamine-phosphate diphosphorylase activity"/>
    <property type="evidence" value="ECO:0007669"/>
    <property type="project" value="UniProtKB-EC"/>
</dbReference>
<evidence type="ECO:0000256" key="5">
    <source>
        <dbReference type="ARBA" id="ARBA00022977"/>
    </source>
</evidence>
<dbReference type="Pfam" id="PF17792">
    <property type="entry name" value="ThiD2"/>
    <property type="match status" value="1"/>
</dbReference>
<feature type="binding site" evidence="9">
    <location>
        <position position="272"/>
    </location>
    <ligand>
        <name>4-amino-2-methyl-5-(diphosphooxymethyl)pyrimidine</name>
        <dbReference type="ChEBI" id="CHEBI:57841"/>
    </ligand>
</feature>
<comment type="catalytic activity">
    <reaction evidence="6 9 10">
        <text>4-methyl-5-(2-phosphooxyethyl)-thiazole + 4-amino-2-methyl-5-(diphosphooxymethyl)pyrimidine + H(+) = thiamine phosphate + diphosphate</text>
        <dbReference type="Rhea" id="RHEA:22328"/>
        <dbReference type="ChEBI" id="CHEBI:15378"/>
        <dbReference type="ChEBI" id="CHEBI:33019"/>
        <dbReference type="ChEBI" id="CHEBI:37575"/>
        <dbReference type="ChEBI" id="CHEBI:57841"/>
        <dbReference type="ChEBI" id="CHEBI:58296"/>
        <dbReference type="EC" id="2.5.1.3"/>
    </reaction>
</comment>
<evidence type="ECO:0000259" key="13">
    <source>
        <dbReference type="Pfam" id="PF17792"/>
    </source>
</evidence>
<dbReference type="CDD" id="cd00564">
    <property type="entry name" value="TMP_TenI"/>
    <property type="match status" value="1"/>
</dbReference>
<evidence type="ECO:0000256" key="2">
    <source>
        <dbReference type="ARBA" id="ARBA00022679"/>
    </source>
</evidence>
<comment type="pathway">
    <text evidence="1 9 11">Cofactor biosynthesis; thiamine diphosphate biosynthesis; thiamine phosphate from 4-amino-2-methyl-5-diphosphomethylpyrimidine and 4-methyl-5-(2-phosphoethyl)-thiazole: step 1/1.</text>
</comment>
<name>A0ABX9KDV6_9FUSO</name>
<reference evidence="14 15" key="1">
    <citation type="submission" date="2018-08" db="EMBL/GenBank/DDBJ databases">
        <title>Draft genome sequence of Psychrilyobacter sp. strain SD5 isolated from Black Sea water.</title>
        <authorList>
            <person name="Yadav S."/>
            <person name="Villanueva L."/>
            <person name="Damste J.S.S."/>
        </authorList>
    </citation>
    <scope>NUCLEOTIDE SEQUENCE [LARGE SCALE GENOMIC DNA]</scope>
    <source>
        <strain evidence="14 15">SD5</strain>
    </source>
</reference>
<feature type="binding site" evidence="9">
    <location>
        <position position="243"/>
    </location>
    <ligand>
        <name>4-amino-2-methyl-5-(diphosphooxymethyl)pyrimidine</name>
        <dbReference type="ChEBI" id="CHEBI:57841"/>
    </ligand>
</feature>